<dbReference type="InterPro" id="IPR027417">
    <property type="entry name" value="P-loop_NTPase"/>
</dbReference>
<organism evidence="1 2">
    <name type="scientific">Tetrabaena socialis</name>
    <dbReference type="NCBI Taxonomy" id="47790"/>
    <lineage>
        <taxon>Eukaryota</taxon>
        <taxon>Viridiplantae</taxon>
        <taxon>Chlorophyta</taxon>
        <taxon>core chlorophytes</taxon>
        <taxon>Chlorophyceae</taxon>
        <taxon>CS clade</taxon>
        <taxon>Chlamydomonadales</taxon>
        <taxon>Tetrabaenaceae</taxon>
        <taxon>Tetrabaena</taxon>
    </lineage>
</organism>
<dbReference type="OrthoDB" id="2150628at2759"/>
<sequence length="429" mass="46465">MAAGLAEGSSGLTAALGLFDTLTKLVSDFGITSTVGPSLAGLDLVKVIGNIASAAKLPLPDAQRTLQEKVINVYREIFEEHKKKGGPLPVLVIDEANSLTEWSPAHAGARTSLLRFFVAATKENQQAHVILATSSFAFLDWLQREVNTSFLDVHFIGDFSYEEGRAFLEDRLKYTQQPFADKDLTDASWEQIYAVCGGNAGALISCAEKYHGVWGPVLDRISKDAGNTLRCALAPMKSDGWTTAQLAAVVRALCASEHGAVERLALARQLGDGGYEAVLGLLKANILGLRRYSAWADDFKAEAWGSTPRAELITAASATFLYEMRVLNQDASTMEASLASAVSAAKEATSGATTILPVSVLEQQLVNMGSALDELRGKLGKVELDISKPGRWGDEVSQLREEKTQLQEKERLLLLSRQQLLELLLRSQR</sequence>
<accession>A0A2J8A7S1</accession>
<proteinExistence type="predicted"/>
<name>A0A2J8A7S1_9CHLO</name>
<dbReference type="AlphaFoldDB" id="A0A2J8A7S1"/>
<dbReference type="InterPro" id="IPR051667">
    <property type="entry name" value="Archaeal_ATPase_domain"/>
</dbReference>
<keyword evidence="2" id="KW-1185">Reference proteome</keyword>
<evidence type="ECO:0000313" key="2">
    <source>
        <dbReference type="Proteomes" id="UP000236333"/>
    </source>
</evidence>
<dbReference type="PANTHER" id="PTHR37096:SF1">
    <property type="entry name" value="AAA+ ATPASE DOMAIN-CONTAINING PROTEIN"/>
    <property type="match status" value="1"/>
</dbReference>
<protein>
    <submittedName>
        <fullName evidence="1">Uncharacterized protein</fullName>
    </submittedName>
</protein>
<comment type="caution">
    <text evidence="1">The sequence shown here is derived from an EMBL/GenBank/DDBJ whole genome shotgun (WGS) entry which is preliminary data.</text>
</comment>
<reference evidence="1 2" key="1">
    <citation type="journal article" date="2017" name="Mol. Biol. Evol.">
        <title>The 4-celled Tetrabaena socialis nuclear genome reveals the essential components for genetic control of cell number at the origin of multicellularity in the volvocine lineage.</title>
        <authorList>
            <person name="Featherston J."/>
            <person name="Arakaki Y."/>
            <person name="Hanschen E.R."/>
            <person name="Ferris P.J."/>
            <person name="Michod R.E."/>
            <person name="Olson B.J.S.C."/>
            <person name="Nozaki H."/>
            <person name="Durand P.M."/>
        </authorList>
    </citation>
    <scope>NUCLEOTIDE SEQUENCE [LARGE SCALE GENOMIC DNA]</scope>
    <source>
        <strain evidence="1 2">NIES-571</strain>
    </source>
</reference>
<evidence type="ECO:0000313" key="1">
    <source>
        <dbReference type="EMBL" id="PNH08579.1"/>
    </source>
</evidence>
<gene>
    <name evidence="1" type="ORF">TSOC_004833</name>
</gene>
<dbReference type="Proteomes" id="UP000236333">
    <property type="component" value="Unassembled WGS sequence"/>
</dbReference>
<dbReference type="PANTHER" id="PTHR37096">
    <property type="entry name" value="YALI0E33429P"/>
    <property type="match status" value="1"/>
</dbReference>
<dbReference type="SUPFAM" id="SSF52540">
    <property type="entry name" value="P-loop containing nucleoside triphosphate hydrolases"/>
    <property type="match status" value="1"/>
</dbReference>
<dbReference type="EMBL" id="PGGS01000123">
    <property type="protein sequence ID" value="PNH08579.1"/>
    <property type="molecule type" value="Genomic_DNA"/>
</dbReference>